<gene>
    <name evidence="2" type="ORF">AEK19_MT1984</name>
</gene>
<protein>
    <submittedName>
        <fullName evidence="2">Uncharacterized protein</fullName>
    </submittedName>
</protein>
<reference evidence="2" key="1">
    <citation type="submission" date="2017-03" db="EMBL/GenBank/DDBJ databases">
        <title>The mitochondrial genome of the carnivorous plant Utricularia reniformis (Lentibulariaceae): structure, comparative analysis and evolutionary landmarks.</title>
        <authorList>
            <person name="Silva S.R."/>
            <person name="Alvarenga D.O."/>
            <person name="Michael T.P."/>
            <person name="Miranda V.F.O."/>
            <person name="Varani A.M."/>
        </authorList>
    </citation>
    <scope>NUCLEOTIDE SEQUENCE</scope>
</reference>
<feature type="signal peptide" evidence="1">
    <location>
        <begin position="1"/>
        <end position="18"/>
    </location>
</feature>
<dbReference type="PROSITE" id="PS51257">
    <property type="entry name" value="PROKAR_LIPOPROTEIN"/>
    <property type="match status" value="1"/>
</dbReference>
<organism evidence="2">
    <name type="scientific">Utricularia reniformis</name>
    <dbReference type="NCBI Taxonomy" id="192314"/>
    <lineage>
        <taxon>Eukaryota</taxon>
        <taxon>Viridiplantae</taxon>
        <taxon>Streptophyta</taxon>
        <taxon>Embryophyta</taxon>
        <taxon>Tracheophyta</taxon>
        <taxon>Spermatophyta</taxon>
        <taxon>Magnoliopsida</taxon>
        <taxon>eudicotyledons</taxon>
        <taxon>Gunneridae</taxon>
        <taxon>Pentapetalae</taxon>
        <taxon>asterids</taxon>
        <taxon>lamiids</taxon>
        <taxon>Lamiales</taxon>
        <taxon>Lentibulariaceae</taxon>
        <taxon>Utricularia</taxon>
    </lineage>
</organism>
<dbReference type="AlphaFoldDB" id="A0A1Y0B440"/>
<sequence>MSPSKPATLSSFLASCLAALSLLLLSVPRPTIPSSGIGYGLFLLMSY</sequence>
<evidence type="ECO:0000256" key="1">
    <source>
        <dbReference type="SAM" id="SignalP"/>
    </source>
</evidence>
<accession>A0A1Y0B440</accession>
<proteinExistence type="predicted"/>
<evidence type="ECO:0000313" key="2">
    <source>
        <dbReference type="EMBL" id="ART32147.1"/>
    </source>
</evidence>
<feature type="chain" id="PRO_5012530497" evidence="1">
    <location>
        <begin position="19"/>
        <end position="47"/>
    </location>
</feature>
<dbReference type="EMBL" id="KY774314">
    <property type="protein sequence ID" value="ART32147.1"/>
    <property type="molecule type" value="Genomic_DNA"/>
</dbReference>
<keyword evidence="1" id="KW-0732">Signal</keyword>
<keyword evidence="2" id="KW-0496">Mitochondrion</keyword>
<geneLocation type="mitochondrion" evidence="2"/>
<name>A0A1Y0B440_9LAMI</name>